<reference evidence="1" key="1">
    <citation type="submission" date="2021-03" db="EMBL/GenBank/DDBJ databases">
        <title>Draft genome sequence of rust myrtle Austropuccinia psidii MF-1, a brazilian biotype.</title>
        <authorList>
            <person name="Quecine M.C."/>
            <person name="Pachon D.M.R."/>
            <person name="Bonatelli M.L."/>
            <person name="Correr F.H."/>
            <person name="Franceschini L.M."/>
            <person name="Leite T.F."/>
            <person name="Margarido G.R.A."/>
            <person name="Almeida C.A."/>
            <person name="Ferrarezi J.A."/>
            <person name="Labate C.A."/>
        </authorList>
    </citation>
    <scope>NUCLEOTIDE SEQUENCE</scope>
    <source>
        <strain evidence="1">MF-1</strain>
    </source>
</reference>
<dbReference type="AlphaFoldDB" id="A0A9Q3JQM5"/>
<proteinExistence type="predicted"/>
<keyword evidence="2" id="KW-1185">Reference proteome</keyword>
<gene>
    <name evidence="1" type="ORF">O181_105689</name>
</gene>
<name>A0A9Q3JQM5_9BASI</name>
<sequence length="135" mass="15653">MRRGSTELMANGIMNHLNFFTIQYITTVSIRIRWVIGNLSYPFDYTFSIDPGYGDFRAGIDWPTANWHGPSNISPPGHIPLPRTSHYIKISEFNSINKFTRLTIRIPVSTIRSRGLRNLELLPKRVHISYFRNIC</sequence>
<evidence type="ECO:0000313" key="2">
    <source>
        <dbReference type="Proteomes" id="UP000765509"/>
    </source>
</evidence>
<accession>A0A9Q3JQM5</accession>
<organism evidence="1 2">
    <name type="scientific">Austropuccinia psidii MF-1</name>
    <dbReference type="NCBI Taxonomy" id="1389203"/>
    <lineage>
        <taxon>Eukaryota</taxon>
        <taxon>Fungi</taxon>
        <taxon>Dikarya</taxon>
        <taxon>Basidiomycota</taxon>
        <taxon>Pucciniomycotina</taxon>
        <taxon>Pucciniomycetes</taxon>
        <taxon>Pucciniales</taxon>
        <taxon>Sphaerophragmiaceae</taxon>
        <taxon>Austropuccinia</taxon>
    </lineage>
</organism>
<evidence type="ECO:0000313" key="1">
    <source>
        <dbReference type="EMBL" id="MBW0565974.1"/>
    </source>
</evidence>
<comment type="caution">
    <text evidence="1">The sequence shown here is derived from an EMBL/GenBank/DDBJ whole genome shotgun (WGS) entry which is preliminary data.</text>
</comment>
<dbReference type="EMBL" id="AVOT02078335">
    <property type="protein sequence ID" value="MBW0565974.1"/>
    <property type="molecule type" value="Genomic_DNA"/>
</dbReference>
<dbReference type="Proteomes" id="UP000765509">
    <property type="component" value="Unassembled WGS sequence"/>
</dbReference>
<protein>
    <submittedName>
        <fullName evidence="1">Uncharacterized protein</fullName>
    </submittedName>
</protein>